<dbReference type="FunFam" id="3.30.200.20:FF:000039">
    <property type="entry name" value="receptor-like protein kinase FERONIA"/>
    <property type="match status" value="1"/>
</dbReference>
<dbReference type="InterPro" id="IPR032872">
    <property type="entry name" value="WAK_assoc_C"/>
</dbReference>
<keyword evidence="9" id="KW-1133">Transmembrane helix</keyword>
<dbReference type="InterPro" id="IPR000719">
    <property type="entry name" value="Prot_kinase_dom"/>
</dbReference>
<keyword evidence="12" id="KW-1185">Reference proteome</keyword>
<dbReference type="PROSITE" id="PS00108">
    <property type="entry name" value="PROTEIN_KINASE_ST"/>
    <property type="match status" value="1"/>
</dbReference>
<keyword evidence="6" id="KW-0325">Glycoprotein</keyword>
<evidence type="ECO:0000313" key="11">
    <source>
        <dbReference type="EMBL" id="THG08059.1"/>
    </source>
</evidence>
<evidence type="ECO:0000256" key="9">
    <source>
        <dbReference type="SAM" id="Phobius"/>
    </source>
</evidence>
<accession>A0A4S4DXD9</accession>
<keyword evidence="9" id="KW-0472">Membrane</keyword>
<feature type="binding site" evidence="7">
    <location>
        <position position="207"/>
    </location>
    <ligand>
        <name>ATP</name>
        <dbReference type="ChEBI" id="CHEBI:30616"/>
    </ligand>
</feature>
<reference evidence="11 12" key="1">
    <citation type="journal article" date="2018" name="Proc. Natl. Acad. Sci. U.S.A.">
        <title>Draft genome sequence of Camellia sinensis var. sinensis provides insights into the evolution of the tea genome and tea quality.</title>
        <authorList>
            <person name="Wei C."/>
            <person name="Yang H."/>
            <person name="Wang S."/>
            <person name="Zhao J."/>
            <person name="Liu C."/>
            <person name="Gao L."/>
            <person name="Xia E."/>
            <person name="Lu Y."/>
            <person name="Tai Y."/>
            <person name="She G."/>
            <person name="Sun J."/>
            <person name="Cao H."/>
            <person name="Tong W."/>
            <person name="Gao Q."/>
            <person name="Li Y."/>
            <person name="Deng W."/>
            <person name="Jiang X."/>
            <person name="Wang W."/>
            <person name="Chen Q."/>
            <person name="Zhang S."/>
            <person name="Li H."/>
            <person name="Wu J."/>
            <person name="Wang P."/>
            <person name="Li P."/>
            <person name="Shi C."/>
            <person name="Zheng F."/>
            <person name="Jian J."/>
            <person name="Huang B."/>
            <person name="Shan D."/>
            <person name="Shi M."/>
            <person name="Fang C."/>
            <person name="Yue Y."/>
            <person name="Li F."/>
            <person name="Li D."/>
            <person name="Wei S."/>
            <person name="Han B."/>
            <person name="Jiang C."/>
            <person name="Yin Y."/>
            <person name="Xia T."/>
            <person name="Zhang Z."/>
            <person name="Bennetzen J.L."/>
            <person name="Zhao S."/>
            <person name="Wan X."/>
        </authorList>
    </citation>
    <scope>NUCLEOTIDE SEQUENCE [LARGE SCALE GENOMIC DNA]</scope>
    <source>
        <strain evidence="12">cv. Shuchazao</strain>
        <tissue evidence="11">Leaf</tissue>
    </source>
</reference>
<organism evidence="11 12">
    <name type="scientific">Camellia sinensis var. sinensis</name>
    <name type="common">China tea</name>
    <dbReference type="NCBI Taxonomy" id="542762"/>
    <lineage>
        <taxon>Eukaryota</taxon>
        <taxon>Viridiplantae</taxon>
        <taxon>Streptophyta</taxon>
        <taxon>Embryophyta</taxon>
        <taxon>Tracheophyta</taxon>
        <taxon>Spermatophyta</taxon>
        <taxon>Magnoliopsida</taxon>
        <taxon>eudicotyledons</taxon>
        <taxon>Gunneridae</taxon>
        <taxon>Pentapetalae</taxon>
        <taxon>asterids</taxon>
        <taxon>Ericales</taxon>
        <taxon>Theaceae</taxon>
        <taxon>Camellia</taxon>
    </lineage>
</organism>
<dbReference type="PANTHER" id="PTHR46008:SF2">
    <property type="entry name" value="LEAF RUST 10 DISEASE-RESISTANCE LOCUS RECEPTOR-LIKE PROTEIN KINASE-LIKE 1.4"/>
    <property type="match status" value="1"/>
</dbReference>
<dbReference type="PROSITE" id="PS50011">
    <property type="entry name" value="PROTEIN_KINASE_DOM"/>
    <property type="match status" value="1"/>
</dbReference>
<dbReference type="Pfam" id="PF14380">
    <property type="entry name" value="WAK_assoc"/>
    <property type="match status" value="1"/>
</dbReference>
<evidence type="ECO:0000256" key="2">
    <source>
        <dbReference type="ARBA" id="ARBA00022679"/>
    </source>
</evidence>
<dbReference type="PROSITE" id="PS00107">
    <property type="entry name" value="PROTEIN_KINASE_ATP"/>
    <property type="match status" value="1"/>
</dbReference>
<keyword evidence="2" id="KW-0808">Transferase</keyword>
<evidence type="ECO:0000256" key="6">
    <source>
        <dbReference type="ARBA" id="ARBA00023180"/>
    </source>
</evidence>
<evidence type="ECO:0000256" key="8">
    <source>
        <dbReference type="RuleBase" id="RU000304"/>
    </source>
</evidence>
<dbReference type="PANTHER" id="PTHR46008">
    <property type="entry name" value="LEAF RUST 10 DISEASE-RESISTANCE LOCUS RECEPTOR-LIKE PROTEIN KINASE-LIKE 1.4"/>
    <property type="match status" value="1"/>
</dbReference>
<dbReference type="InterPro" id="IPR008271">
    <property type="entry name" value="Ser/Thr_kinase_AS"/>
</dbReference>
<name>A0A4S4DXD9_CAMSN</name>
<dbReference type="SUPFAM" id="SSF56112">
    <property type="entry name" value="Protein kinase-like (PK-like)"/>
    <property type="match status" value="1"/>
</dbReference>
<evidence type="ECO:0000256" key="4">
    <source>
        <dbReference type="ARBA" id="ARBA00022777"/>
    </source>
</evidence>
<dbReference type="GO" id="GO:0005524">
    <property type="term" value="F:ATP binding"/>
    <property type="evidence" value="ECO:0007669"/>
    <property type="project" value="UniProtKB-UniRule"/>
</dbReference>
<evidence type="ECO:0000313" key="12">
    <source>
        <dbReference type="Proteomes" id="UP000306102"/>
    </source>
</evidence>
<dbReference type="STRING" id="542762.A0A4S4DXD9"/>
<dbReference type="EMBL" id="SDRB02009617">
    <property type="protein sequence ID" value="THG08059.1"/>
    <property type="molecule type" value="Genomic_DNA"/>
</dbReference>
<keyword evidence="1 8" id="KW-0723">Serine/threonine-protein kinase</keyword>
<dbReference type="SMART" id="SM00220">
    <property type="entry name" value="S_TKc"/>
    <property type="match status" value="1"/>
</dbReference>
<keyword evidence="9" id="KW-0812">Transmembrane</keyword>
<evidence type="ECO:0000256" key="3">
    <source>
        <dbReference type="ARBA" id="ARBA00022741"/>
    </source>
</evidence>
<feature type="transmembrane region" description="Helical" evidence="9">
    <location>
        <begin position="104"/>
        <end position="129"/>
    </location>
</feature>
<sequence>MPRCDSRGIFGCSKPLPSEWEIEAKVCSMEMEFWWKFLKEVLEYENYSIDSCNSWVNAPVESGDIKTFLEMNFTDVLRRGFVLQWSEDYCSDCKRSGGNWHMKWRIALVIGLGAGGVIVVVAIVCIIYHRRNKKYNATSSWISRYTSHTSSMNDIEKEASYYGVQTFSYNELQKATNNFDSKKEVGDGGFGTVYQGKLRDGRVVVVKRLYEHNFKRVEQFMNEIEILTRLRHPNLVSLYGFTSRHCRELLLVYEYIPNGTVADHLHGDCTKPCSLSWTTRMSIAFETASALAYLHASDVIHRDVKTNNILLDNSFCVKVADFGLSRLFPTDATHVSTAPQGTVEFTPCEGGDSLPWEHTQRSRKEATNHVKEGGCQSQAWRLPKGSPTYSLTYKWRLRGESKM</sequence>
<dbReference type="Gene3D" id="3.30.200.20">
    <property type="entry name" value="Phosphorylase Kinase, domain 1"/>
    <property type="match status" value="1"/>
</dbReference>
<dbReference type="Proteomes" id="UP000306102">
    <property type="component" value="Unassembled WGS sequence"/>
</dbReference>
<evidence type="ECO:0000256" key="7">
    <source>
        <dbReference type="PROSITE-ProRule" id="PRU10141"/>
    </source>
</evidence>
<gene>
    <name evidence="11" type="ORF">TEA_003420</name>
</gene>
<keyword evidence="3 7" id="KW-0547">Nucleotide-binding</keyword>
<dbReference type="AlphaFoldDB" id="A0A4S4DXD9"/>
<feature type="domain" description="Protein kinase" evidence="10">
    <location>
        <begin position="179"/>
        <end position="403"/>
    </location>
</feature>
<keyword evidence="5 7" id="KW-0067">ATP-binding</keyword>
<dbReference type="Gene3D" id="1.10.510.10">
    <property type="entry name" value="Transferase(Phosphotransferase) domain 1"/>
    <property type="match status" value="1"/>
</dbReference>
<dbReference type="Pfam" id="PF07714">
    <property type="entry name" value="PK_Tyr_Ser-Thr"/>
    <property type="match status" value="1"/>
</dbReference>
<evidence type="ECO:0000256" key="1">
    <source>
        <dbReference type="ARBA" id="ARBA00022527"/>
    </source>
</evidence>
<comment type="similarity">
    <text evidence="8">Belongs to the protein kinase superfamily.</text>
</comment>
<dbReference type="GO" id="GO:0004674">
    <property type="term" value="F:protein serine/threonine kinase activity"/>
    <property type="evidence" value="ECO:0007669"/>
    <property type="project" value="UniProtKB-KW"/>
</dbReference>
<protein>
    <recommendedName>
        <fullName evidence="10">Protein kinase domain-containing protein</fullName>
    </recommendedName>
</protein>
<dbReference type="InterPro" id="IPR017441">
    <property type="entry name" value="Protein_kinase_ATP_BS"/>
</dbReference>
<evidence type="ECO:0000259" key="10">
    <source>
        <dbReference type="PROSITE" id="PS50011"/>
    </source>
</evidence>
<proteinExistence type="inferred from homology"/>
<comment type="caution">
    <text evidence="11">The sequence shown here is derived from an EMBL/GenBank/DDBJ whole genome shotgun (WGS) entry which is preliminary data.</text>
</comment>
<dbReference type="InterPro" id="IPR011009">
    <property type="entry name" value="Kinase-like_dom_sf"/>
</dbReference>
<evidence type="ECO:0000256" key="5">
    <source>
        <dbReference type="ARBA" id="ARBA00022840"/>
    </source>
</evidence>
<dbReference type="InterPro" id="IPR001245">
    <property type="entry name" value="Ser-Thr/Tyr_kinase_cat_dom"/>
</dbReference>
<keyword evidence="4" id="KW-0418">Kinase</keyword>